<gene>
    <name evidence="2" type="ORF">AMTR_s00391p00013690</name>
</gene>
<dbReference type="EMBL" id="KI394521">
    <property type="protein sequence ID" value="ERN02613.1"/>
    <property type="molecule type" value="Genomic_DNA"/>
</dbReference>
<reference evidence="3" key="1">
    <citation type="journal article" date="2013" name="Science">
        <title>The Amborella genome and the evolution of flowering plants.</title>
        <authorList>
            <consortium name="Amborella Genome Project"/>
        </authorList>
    </citation>
    <scope>NUCLEOTIDE SEQUENCE [LARGE SCALE GENOMIC DNA]</scope>
</reference>
<dbReference type="AlphaFoldDB" id="W1P3V7"/>
<dbReference type="Proteomes" id="UP000017836">
    <property type="component" value="Unassembled WGS sequence"/>
</dbReference>
<evidence type="ECO:0000256" key="1">
    <source>
        <dbReference type="SAM" id="MobiDB-lite"/>
    </source>
</evidence>
<keyword evidence="3" id="KW-1185">Reference proteome</keyword>
<organism evidence="2 3">
    <name type="scientific">Amborella trichopoda</name>
    <dbReference type="NCBI Taxonomy" id="13333"/>
    <lineage>
        <taxon>Eukaryota</taxon>
        <taxon>Viridiplantae</taxon>
        <taxon>Streptophyta</taxon>
        <taxon>Embryophyta</taxon>
        <taxon>Tracheophyta</taxon>
        <taxon>Spermatophyta</taxon>
        <taxon>Magnoliopsida</taxon>
        <taxon>Amborellales</taxon>
        <taxon>Amborellaceae</taxon>
        <taxon>Amborella</taxon>
    </lineage>
</organism>
<evidence type="ECO:0000313" key="2">
    <source>
        <dbReference type="EMBL" id="ERN02613.1"/>
    </source>
</evidence>
<proteinExistence type="predicted"/>
<accession>W1P3V7</accession>
<feature type="compositionally biased region" description="Polar residues" evidence="1">
    <location>
        <begin position="34"/>
        <end position="46"/>
    </location>
</feature>
<dbReference type="HOGENOM" id="CLU_156120_0_0_1"/>
<name>W1P3V7_AMBTC</name>
<feature type="region of interest" description="Disordered" evidence="1">
    <location>
        <begin position="34"/>
        <end position="71"/>
    </location>
</feature>
<dbReference type="Gramene" id="ERN02613">
    <property type="protein sequence ID" value="ERN02613"/>
    <property type="gene ID" value="AMTR_s00391p00013690"/>
</dbReference>
<feature type="non-terminal residue" evidence="2">
    <location>
        <position position="95"/>
    </location>
</feature>
<protein>
    <submittedName>
        <fullName evidence="2">Uncharacterized protein</fullName>
    </submittedName>
</protein>
<evidence type="ECO:0000313" key="3">
    <source>
        <dbReference type="Proteomes" id="UP000017836"/>
    </source>
</evidence>
<sequence length="95" mass="10861">MLRKRKSHTVGRQFCPVNLPAGRQFCPPMESYASEGQITRHGNPTPWSAMLRKRRGNPTPWSSKVPRESNPMECGQITKWYQITRPGNRKSHVSG</sequence>